<evidence type="ECO:0000313" key="1">
    <source>
        <dbReference type="EMBL" id="VAW77383.1"/>
    </source>
</evidence>
<feature type="non-terminal residue" evidence="1">
    <location>
        <position position="1"/>
    </location>
</feature>
<sequence length="98" mass="11323">RPGEKLYEELFHESEALQSTTHEKILLARHRTVDWDWLDTTMNELNSACEAYDEVGLQRLFKALVPEWGQNEADAGKDLMAIPIDEKESGREEQPTLH</sequence>
<evidence type="ECO:0008006" key="2">
    <source>
        <dbReference type="Google" id="ProtNLM"/>
    </source>
</evidence>
<name>A0A3B0YML7_9ZZZZ</name>
<protein>
    <recommendedName>
        <fullName evidence="2">Polysaccharide biosynthesis protein CapD-like domain-containing protein</fullName>
    </recommendedName>
</protein>
<gene>
    <name evidence="1" type="ORF">MNBD_GAMMA13-492</name>
</gene>
<accession>A0A3B0YML7</accession>
<reference evidence="1" key="1">
    <citation type="submission" date="2018-06" db="EMBL/GenBank/DDBJ databases">
        <authorList>
            <person name="Zhirakovskaya E."/>
        </authorList>
    </citation>
    <scope>NUCLEOTIDE SEQUENCE</scope>
</reference>
<dbReference type="InterPro" id="IPR051203">
    <property type="entry name" value="Polysaccharide_Synthase-Rel"/>
</dbReference>
<dbReference type="AlphaFoldDB" id="A0A3B0YML7"/>
<dbReference type="PANTHER" id="PTHR43318:SF1">
    <property type="entry name" value="POLYSACCHARIDE BIOSYNTHESIS PROTEIN EPSC-RELATED"/>
    <property type="match status" value="1"/>
</dbReference>
<dbReference type="EMBL" id="UOFK01000117">
    <property type="protein sequence ID" value="VAW77383.1"/>
    <property type="molecule type" value="Genomic_DNA"/>
</dbReference>
<proteinExistence type="predicted"/>
<dbReference type="PANTHER" id="PTHR43318">
    <property type="entry name" value="UDP-N-ACETYLGLUCOSAMINE 4,6-DEHYDRATASE"/>
    <property type="match status" value="1"/>
</dbReference>
<organism evidence="1">
    <name type="scientific">hydrothermal vent metagenome</name>
    <dbReference type="NCBI Taxonomy" id="652676"/>
    <lineage>
        <taxon>unclassified sequences</taxon>
        <taxon>metagenomes</taxon>
        <taxon>ecological metagenomes</taxon>
    </lineage>
</organism>